<proteinExistence type="predicted"/>
<dbReference type="KEGG" id="amuc:Pan181_42060"/>
<dbReference type="RefSeq" id="WP_145249467.1">
    <property type="nucleotide sequence ID" value="NZ_CP036278.1"/>
</dbReference>
<dbReference type="AlphaFoldDB" id="A0A518ATD8"/>
<organism evidence="2 3">
    <name type="scientific">Aeoliella mucimassa</name>
    <dbReference type="NCBI Taxonomy" id="2527972"/>
    <lineage>
        <taxon>Bacteria</taxon>
        <taxon>Pseudomonadati</taxon>
        <taxon>Planctomycetota</taxon>
        <taxon>Planctomycetia</taxon>
        <taxon>Pirellulales</taxon>
        <taxon>Lacipirellulaceae</taxon>
        <taxon>Aeoliella</taxon>
    </lineage>
</organism>
<dbReference type="Proteomes" id="UP000315750">
    <property type="component" value="Chromosome"/>
</dbReference>
<evidence type="ECO:0008006" key="4">
    <source>
        <dbReference type="Google" id="ProtNLM"/>
    </source>
</evidence>
<evidence type="ECO:0000313" key="2">
    <source>
        <dbReference type="EMBL" id="QDU57981.1"/>
    </source>
</evidence>
<dbReference type="SUPFAM" id="SSF81901">
    <property type="entry name" value="HCP-like"/>
    <property type="match status" value="1"/>
</dbReference>
<sequence length="496" mass="53735">MPRSSQQQTRVFWTVASALTAVLVYQVACLCQRQPSATPQAEPPEVARAFTHDPQPTWVPHSPVCDIPPAPIDPRLAFQAAELHSHQPVQNAQTPTEKSPVNKVATARPEPTGPVLPDLPDINEPTLVAPAINEPIADNDTEDLANELPVSPDEISAPLPATLSSTPARVHNVEEFDEAAQRAANTSVEEMLAYFPAENELSEQFRDDVQQAFTLARNGALHAARREFERLLSEMAKAKDASQMTDRHSRALAAGLRAMAEADDFLAAGDEAGTPAALALGHQTPMLHEPESKWVLRHEAIAMYHLYAQQKLADAVLGEQAGSMVLFGLGKTYAHLADRDDLPQAIRKSLTMYRAAVGAHGQNHLAANEAGVLLARAGRYRQAAPLLELAAQLGNASATHRNLAFVHQKLGDTQLASTHQQIATYLAQREIAQGQLSAERGIAWISPDQFNRTGQQTPPAAELASRPFAAPTPTSAGAVRQPEPPREPAPRPSFWW</sequence>
<accession>A0A518ATD8</accession>
<dbReference type="Gene3D" id="1.25.40.10">
    <property type="entry name" value="Tetratricopeptide repeat domain"/>
    <property type="match status" value="1"/>
</dbReference>
<feature type="region of interest" description="Disordered" evidence="1">
    <location>
        <begin position="85"/>
        <end position="122"/>
    </location>
</feature>
<dbReference type="InterPro" id="IPR011990">
    <property type="entry name" value="TPR-like_helical_dom_sf"/>
</dbReference>
<evidence type="ECO:0000256" key="1">
    <source>
        <dbReference type="SAM" id="MobiDB-lite"/>
    </source>
</evidence>
<dbReference type="OrthoDB" id="250713at2"/>
<feature type="compositionally biased region" description="Polar residues" evidence="1">
    <location>
        <begin position="87"/>
        <end position="99"/>
    </location>
</feature>
<protein>
    <recommendedName>
        <fullName evidence="4">Tetratricopeptide repeat protein</fullName>
    </recommendedName>
</protein>
<name>A0A518ATD8_9BACT</name>
<gene>
    <name evidence="2" type="ORF">Pan181_42060</name>
</gene>
<keyword evidence="3" id="KW-1185">Reference proteome</keyword>
<evidence type="ECO:0000313" key="3">
    <source>
        <dbReference type="Proteomes" id="UP000315750"/>
    </source>
</evidence>
<feature type="region of interest" description="Disordered" evidence="1">
    <location>
        <begin position="450"/>
        <end position="496"/>
    </location>
</feature>
<dbReference type="EMBL" id="CP036278">
    <property type="protein sequence ID" value="QDU57981.1"/>
    <property type="molecule type" value="Genomic_DNA"/>
</dbReference>
<reference evidence="2 3" key="1">
    <citation type="submission" date="2019-02" db="EMBL/GenBank/DDBJ databases">
        <title>Deep-cultivation of Planctomycetes and their phenomic and genomic characterization uncovers novel biology.</title>
        <authorList>
            <person name="Wiegand S."/>
            <person name="Jogler M."/>
            <person name="Boedeker C."/>
            <person name="Pinto D."/>
            <person name="Vollmers J."/>
            <person name="Rivas-Marin E."/>
            <person name="Kohn T."/>
            <person name="Peeters S.H."/>
            <person name="Heuer A."/>
            <person name="Rast P."/>
            <person name="Oberbeckmann S."/>
            <person name="Bunk B."/>
            <person name="Jeske O."/>
            <person name="Meyerdierks A."/>
            <person name="Storesund J.E."/>
            <person name="Kallscheuer N."/>
            <person name="Luecker S."/>
            <person name="Lage O.M."/>
            <person name="Pohl T."/>
            <person name="Merkel B.J."/>
            <person name="Hornburger P."/>
            <person name="Mueller R.-W."/>
            <person name="Bruemmer F."/>
            <person name="Labrenz M."/>
            <person name="Spormann A.M."/>
            <person name="Op den Camp H."/>
            <person name="Overmann J."/>
            <person name="Amann R."/>
            <person name="Jetten M.S.M."/>
            <person name="Mascher T."/>
            <person name="Medema M.H."/>
            <person name="Devos D.P."/>
            <person name="Kaster A.-K."/>
            <person name="Ovreas L."/>
            <person name="Rohde M."/>
            <person name="Galperin M.Y."/>
            <person name="Jogler C."/>
        </authorList>
    </citation>
    <scope>NUCLEOTIDE SEQUENCE [LARGE SCALE GENOMIC DNA]</scope>
    <source>
        <strain evidence="2 3">Pan181</strain>
    </source>
</reference>